<keyword evidence="1" id="KW-0812">Transmembrane</keyword>
<comment type="caution">
    <text evidence="2">The sequence shown here is derived from an EMBL/GenBank/DDBJ whole genome shotgun (WGS) entry which is preliminary data.</text>
</comment>
<dbReference type="EMBL" id="JACHVB010000034">
    <property type="protein sequence ID" value="MBC2594877.1"/>
    <property type="molecule type" value="Genomic_DNA"/>
</dbReference>
<reference evidence="2 3" key="1">
    <citation type="submission" date="2020-07" db="EMBL/GenBank/DDBJ databases">
        <authorList>
            <person name="Feng X."/>
        </authorList>
    </citation>
    <scope>NUCLEOTIDE SEQUENCE [LARGE SCALE GENOMIC DNA]</scope>
    <source>
        <strain evidence="2 3">JCM31066</strain>
    </source>
</reference>
<evidence type="ECO:0000313" key="3">
    <source>
        <dbReference type="Proteomes" id="UP000546464"/>
    </source>
</evidence>
<feature type="transmembrane region" description="Helical" evidence="1">
    <location>
        <begin position="33"/>
        <end position="49"/>
    </location>
</feature>
<dbReference type="Gene3D" id="1.10.287.910">
    <property type="entry name" value="bacterial mercury transporter, merf"/>
    <property type="match status" value="1"/>
</dbReference>
<keyword evidence="3" id="KW-1185">Reference proteome</keyword>
<dbReference type="Proteomes" id="UP000546464">
    <property type="component" value="Unassembled WGS sequence"/>
</dbReference>
<organism evidence="2 3">
    <name type="scientific">Ruficoccus amylovorans</name>
    <dbReference type="NCBI Taxonomy" id="1804625"/>
    <lineage>
        <taxon>Bacteria</taxon>
        <taxon>Pseudomonadati</taxon>
        <taxon>Verrucomicrobiota</taxon>
        <taxon>Opitutia</taxon>
        <taxon>Puniceicoccales</taxon>
        <taxon>Cerasicoccaceae</taxon>
        <taxon>Ruficoccus</taxon>
    </lineage>
</organism>
<protein>
    <submittedName>
        <fullName evidence="2">Uncharacterized protein</fullName>
    </submittedName>
</protein>
<accession>A0A842HH57</accession>
<dbReference type="RefSeq" id="WP_185675837.1">
    <property type="nucleotide sequence ID" value="NZ_JACHVB010000034.1"/>
</dbReference>
<dbReference type="AlphaFoldDB" id="A0A842HH57"/>
<keyword evidence="1" id="KW-0472">Membrane</keyword>
<gene>
    <name evidence="2" type="ORF">H5P28_11465</name>
</gene>
<evidence type="ECO:0000256" key="1">
    <source>
        <dbReference type="SAM" id="Phobius"/>
    </source>
</evidence>
<keyword evidence="1" id="KW-1133">Transmembrane helix</keyword>
<proteinExistence type="predicted"/>
<evidence type="ECO:0000313" key="2">
    <source>
        <dbReference type="EMBL" id="MBC2594877.1"/>
    </source>
</evidence>
<sequence length="59" mass="6204">MKASINVLTVSYLVLALVAAGMAIYAPYLDQKLIFAGLVCIGLAGLLAARKKQQHTANS</sequence>
<name>A0A842HH57_9BACT</name>